<dbReference type="Proteomes" id="UP001500751">
    <property type="component" value="Unassembled WGS sequence"/>
</dbReference>
<evidence type="ECO:0000313" key="2">
    <source>
        <dbReference type="Proteomes" id="UP001500751"/>
    </source>
</evidence>
<keyword evidence="2" id="KW-1185">Reference proteome</keyword>
<dbReference type="EMBL" id="BAAAQN010000038">
    <property type="protein sequence ID" value="GAA2045306.1"/>
    <property type="molecule type" value="Genomic_DNA"/>
</dbReference>
<sequence length="132" mass="14843">MAVKGMGWIELSRMGAEILSHENVTGKQCALMGEVIAAYCEINHILACTKGGVLERAEWVRIADELDRHTARFRSAWQEFKTAPIVDENGLVWVDRRVTRGFQEAAEGLRTLLTEARAVDEELGVSRWNEIS</sequence>
<dbReference type="RefSeq" id="WP_344668703.1">
    <property type="nucleotide sequence ID" value="NZ_BAAAQN010000038.1"/>
</dbReference>
<evidence type="ECO:0000313" key="1">
    <source>
        <dbReference type="EMBL" id="GAA2045306.1"/>
    </source>
</evidence>
<protein>
    <recommendedName>
        <fullName evidence="3">HNH endonuclease</fullName>
    </recommendedName>
</protein>
<organism evidence="1 2">
    <name type="scientific">Catenulispora yoronensis</name>
    <dbReference type="NCBI Taxonomy" id="450799"/>
    <lineage>
        <taxon>Bacteria</taxon>
        <taxon>Bacillati</taxon>
        <taxon>Actinomycetota</taxon>
        <taxon>Actinomycetes</taxon>
        <taxon>Catenulisporales</taxon>
        <taxon>Catenulisporaceae</taxon>
        <taxon>Catenulispora</taxon>
    </lineage>
</organism>
<accession>A0ABN2UWW1</accession>
<name>A0ABN2UWW1_9ACTN</name>
<evidence type="ECO:0008006" key="3">
    <source>
        <dbReference type="Google" id="ProtNLM"/>
    </source>
</evidence>
<reference evidence="1 2" key="1">
    <citation type="journal article" date="2019" name="Int. J. Syst. Evol. Microbiol.">
        <title>The Global Catalogue of Microorganisms (GCM) 10K type strain sequencing project: providing services to taxonomists for standard genome sequencing and annotation.</title>
        <authorList>
            <consortium name="The Broad Institute Genomics Platform"/>
            <consortium name="The Broad Institute Genome Sequencing Center for Infectious Disease"/>
            <person name="Wu L."/>
            <person name="Ma J."/>
        </authorList>
    </citation>
    <scope>NUCLEOTIDE SEQUENCE [LARGE SCALE GENOMIC DNA]</scope>
    <source>
        <strain evidence="1 2">JCM 16014</strain>
    </source>
</reference>
<proteinExistence type="predicted"/>
<gene>
    <name evidence="1" type="ORF">GCM10009839_56590</name>
</gene>
<comment type="caution">
    <text evidence="1">The sequence shown here is derived from an EMBL/GenBank/DDBJ whole genome shotgun (WGS) entry which is preliminary data.</text>
</comment>